<gene>
    <name evidence="1" type="ORF">M436DRAFT_85049</name>
</gene>
<accession>A0A074WJJ5</accession>
<protein>
    <submittedName>
        <fullName evidence="1">Uncharacterized protein</fullName>
    </submittedName>
</protein>
<reference evidence="1 2" key="1">
    <citation type="journal article" date="2014" name="BMC Genomics">
        <title>Genome sequencing of four Aureobasidium pullulans varieties: biotechnological potential, stress tolerance, and description of new species.</title>
        <authorList>
            <person name="Gostin Ar C."/>
            <person name="Ohm R.A."/>
            <person name="Kogej T."/>
            <person name="Sonjak S."/>
            <person name="Turk M."/>
            <person name="Zajc J."/>
            <person name="Zalar P."/>
            <person name="Grube M."/>
            <person name="Sun H."/>
            <person name="Han J."/>
            <person name="Sharma A."/>
            <person name="Chiniquy J."/>
            <person name="Ngan C.Y."/>
            <person name="Lipzen A."/>
            <person name="Barry K."/>
            <person name="Grigoriev I.V."/>
            <person name="Gunde-Cimerman N."/>
        </authorList>
    </citation>
    <scope>NUCLEOTIDE SEQUENCE [LARGE SCALE GENOMIC DNA]</scope>
    <source>
        <strain evidence="1 2">CBS 147.97</strain>
    </source>
</reference>
<dbReference type="Proteomes" id="UP000027730">
    <property type="component" value="Unassembled WGS sequence"/>
</dbReference>
<sequence length="110" mass="12536">MASFPDEMQMLAIHNQIAYNLRILRPDIKTPIITSSFEKSPRTNQGTWTAAVWSNDSKVIFTTVQGEGNVVDAMRRLLLLTSVSLREMMNEWEDLNEEFAKVGVEGVEYI</sequence>
<dbReference type="EMBL" id="KL584719">
    <property type="protein sequence ID" value="KEQ70002.1"/>
    <property type="molecule type" value="Genomic_DNA"/>
</dbReference>
<organism evidence="1 2">
    <name type="scientific">Aureobasidium namibiae CBS 147.97</name>
    <dbReference type="NCBI Taxonomy" id="1043004"/>
    <lineage>
        <taxon>Eukaryota</taxon>
        <taxon>Fungi</taxon>
        <taxon>Dikarya</taxon>
        <taxon>Ascomycota</taxon>
        <taxon>Pezizomycotina</taxon>
        <taxon>Dothideomycetes</taxon>
        <taxon>Dothideomycetidae</taxon>
        <taxon>Dothideales</taxon>
        <taxon>Saccotheciaceae</taxon>
        <taxon>Aureobasidium</taxon>
    </lineage>
</organism>
<keyword evidence="2" id="KW-1185">Reference proteome</keyword>
<name>A0A074WJJ5_9PEZI</name>
<evidence type="ECO:0000313" key="2">
    <source>
        <dbReference type="Proteomes" id="UP000027730"/>
    </source>
</evidence>
<dbReference type="AlphaFoldDB" id="A0A074WJJ5"/>
<dbReference type="HOGENOM" id="CLU_2170569_0_0_1"/>
<evidence type="ECO:0000313" key="1">
    <source>
        <dbReference type="EMBL" id="KEQ70002.1"/>
    </source>
</evidence>
<dbReference type="GeneID" id="25417474"/>
<dbReference type="RefSeq" id="XP_013424221.1">
    <property type="nucleotide sequence ID" value="XM_013568767.1"/>
</dbReference>
<proteinExistence type="predicted"/>